<feature type="region of interest" description="Disordered" evidence="1">
    <location>
        <begin position="1"/>
        <end position="21"/>
    </location>
</feature>
<dbReference type="EMBL" id="JARBHB010000004">
    <property type="protein sequence ID" value="KAJ8886573.1"/>
    <property type="molecule type" value="Genomic_DNA"/>
</dbReference>
<evidence type="ECO:0000313" key="3">
    <source>
        <dbReference type="Proteomes" id="UP001159363"/>
    </source>
</evidence>
<evidence type="ECO:0008006" key="4">
    <source>
        <dbReference type="Google" id="ProtNLM"/>
    </source>
</evidence>
<name>A0ABQ9HQB4_9NEOP</name>
<accession>A0ABQ9HQB4</accession>
<evidence type="ECO:0000256" key="1">
    <source>
        <dbReference type="SAM" id="MobiDB-lite"/>
    </source>
</evidence>
<dbReference type="Proteomes" id="UP001159363">
    <property type="component" value="Chromosome X"/>
</dbReference>
<protein>
    <recommendedName>
        <fullName evidence="4">Integrase catalytic domain-containing protein</fullName>
    </recommendedName>
</protein>
<reference evidence="2 3" key="1">
    <citation type="submission" date="2023-02" db="EMBL/GenBank/DDBJ databases">
        <title>LHISI_Scaffold_Assembly.</title>
        <authorList>
            <person name="Stuart O.P."/>
            <person name="Cleave R."/>
            <person name="Magrath M.J.L."/>
            <person name="Mikheyev A.S."/>
        </authorList>
    </citation>
    <scope>NUCLEOTIDE SEQUENCE [LARGE SCALE GENOMIC DNA]</scope>
    <source>
        <strain evidence="2">Daus_M_001</strain>
        <tissue evidence="2">Leg muscle</tissue>
    </source>
</reference>
<gene>
    <name evidence="2" type="ORF">PR048_012785</name>
</gene>
<organism evidence="2 3">
    <name type="scientific">Dryococelus australis</name>
    <dbReference type="NCBI Taxonomy" id="614101"/>
    <lineage>
        <taxon>Eukaryota</taxon>
        <taxon>Metazoa</taxon>
        <taxon>Ecdysozoa</taxon>
        <taxon>Arthropoda</taxon>
        <taxon>Hexapoda</taxon>
        <taxon>Insecta</taxon>
        <taxon>Pterygota</taxon>
        <taxon>Neoptera</taxon>
        <taxon>Polyneoptera</taxon>
        <taxon>Phasmatodea</taxon>
        <taxon>Verophasmatodea</taxon>
        <taxon>Anareolatae</taxon>
        <taxon>Phasmatidae</taxon>
        <taxon>Eurycanthinae</taxon>
        <taxon>Dryococelus</taxon>
    </lineage>
</organism>
<evidence type="ECO:0000313" key="2">
    <source>
        <dbReference type="EMBL" id="KAJ8886573.1"/>
    </source>
</evidence>
<sequence>MFGAAGTVGSRKKHHTEDARFPIPVGEPFTLLSTNLIGPFPKSKQTNRLVVTTVDYMTWWGKARAVPTGSMMEAVAYLLDQVMSALSAQVDYH</sequence>
<comment type="caution">
    <text evidence="2">The sequence shown here is derived from an EMBL/GenBank/DDBJ whole genome shotgun (WGS) entry which is preliminary data.</text>
</comment>
<proteinExistence type="predicted"/>
<keyword evidence="3" id="KW-1185">Reference proteome</keyword>